<keyword evidence="2" id="KW-1185">Reference proteome</keyword>
<evidence type="ECO:0000313" key="1">
    <source>
        <dbReference type="EMBL" id="MDO5971595.1"/>
    </source>
</evidence>
<dbReference type="EMBL" id="JAUOEK010000164">
    <property type="protein sequence ID" value="MDO5971595.1"/>
    <property type="molecule type" value="Genomic_DNA"/>
</dbReference>
<evidence type="ECO:0000313" key="2">
    <source>
        <dbReference type="Proteomes" id="UP001176883"/>
    </source>
</evidence>
<organism evidence="1 2">
    <name type="scientific">Flavivirga aquimarina</name>
    <dbReference type="NCBI Taxonomy" id="2027862"/>
    <lineage>
        <taxon>Bacteria</taxon>
        <taxon>Pseudomonadati</taxon>
        <taxon>Bacteroidota</taxon>
        <taxon>Flavobacteriia</taxon>
        <taxon>Flavobacteriales</taxon>
        <taxon>Flavobacteriaceae</taxon>
        <taxon>Flavivirga</taxon>
    </lineage>
</organism>
<proteinExistence type="predicted"/>
<gene>
    <name evidence="1" type="ORF">Q4Q35_17460</name>
</gene>
<accession>A0ABT8WEM5</accession>
<dbReference type="Proteomes" id="UP001176883">
    <property type="component" value="Unassembled WGS sequence"/>
</dbReference>
<dbReference type="RefSeq" id="WP_303279309.1">
    <property type="nucleotide sequence ID" value="NZ_JAUOEK010000164.1"/>
</dbReference>
<reference evidence="1" key="1">
    <citation type="submission" date="2023-07" db="EMBL/GenBank/DDBJ databases">
        <title>Two novel species in the genus Flavivirga.</title>
        <authorList>
            <person name="Kwon K."/>
        </authorList>
    </citation>
    <scope>NUCLEOTIDE SEQUENCE</scope>
    <source>
        <strain evidence="1">KCTC 52353</strain>
    </source>
</reference>
<name>A0ABT8WEM5_9FLAO</name>
<protein>
    <submittedName>
        <fullName evidence="1">Uncharacterized protein</fullName>
    </submittedName>
</protein>
<comment type="caution">
    <text evidence="1">The sequence shown here is derived from an EMBL/GenBank/DDBJ whole genome shotgun (WGS) entry which is preliminary data.</text>
</comment>
<sequence length="137" mass="15806">MSNHKDKGKSKKTESMEKNNVNDSREILILTHNALSNSLTLIINQTSLKENVKKHCKLGLKIFGILLADLKYHTGTHLLMEKEFDLFFARFPAKYHNEKRDNRKWICVYTVAKHIESCIKANAIVNTPENKPENTLI</sequence>